<feature type="transmembrane region" description="Helical" evidence="8">
    <location>
        <begin position="160"/>
        <end position="179"/>
    </location>
</feature>
<comment type="subcellular location">
    <subcellularLocation>
        <location evidence="1">Cell membrane</location>
        <topology evidence="1">Multi-pass membrane protein</topology>
    </subcellularLocation>
</comment>
<feature type="compositionally biased region" description="Basic and acidic residues" evidence="7">
    <location>
        <begin position="197"/>
        <end position="215"/>
    </location>
</feature>
<dbReference type="InterPro" id="IPR011701">
    <property type="entry name" value="MFS"/>
</dbReference>
<feature type="transmembrane region" description="Helical" evidence="8">
    <location>
        <begin position="98"/>
        <end position="119"/>
    </location>
</feature>
<feature type="transmembrane region" description="Helical" evidence="8">
    <location>
        <begin position="418"/>
        <end position="438"/>
    </location>
</feature>
<dbReference type="Pfam" id="PF07690">
    <property type="entry name" value="MFS_1"/>
    <property type="match status" value="2"/>
</dbReference>
<evidence type="ECO:0000313" key="10">
    <source>
        <dbReference type="EMBL" id="RJX43011.1"/>
    </source>
</evidence>
<dbReference type="InterPro" id="IPR036259">
    <property type="entry name" value="MFS_trans_sf"/>
</dbReference>
<comment type="caution">
    <text evidence="10">The sequence shown here is derived from an EMBL/GenBank/DDBJ whole genome shotgun (WGS) entry which is preliminary data.</text>
</comment>
<dbReference type="InterPro" id="IPR050171">
    <property type="entry name" value="MFS_Transporters"/>
</dbReference>
<dbReference type="AlphaFoldDB" id="A0A3A6Q7C2"/>
<dbReference type="RefSeq" id="WP_120102819.1">
    <property type="nucleotide sequence ID" value="NZ_QKNY01000011.1"/>
</dbReference>
<evidence type="ECO:0000256" key="6">
    <source>
        <dbReference type="ARBA" id="ARBA00023136"/>
    </source>
</evidence>
<keyword evidence="6 8" id="KW-0472">Membrane</keyword>
<gene>
    <name evidence="10" type="ORF">DM826_07655</name>
</gene>
<accession>A0A3A6Q7C2</accession>
<reference evidence="10 11" key="1">
    <citation type="submission" date="2018-06" db="EMBL/GenBank/DDBJ databases">
        <title>Halonotius sp. F13-13 a new haloarchaeeon isolated from a solar saltern from Isla Cristina, Huelva, Spain.</title>
        <authorList>
            <person name="Duran-Viseras A."/>
            <person name="Sanchez-Porro C."/>
            <person name="Ventosa A."/>
        </authorList>
    </citation>
    <scope>NUCLEOTIDE SEQUENCE [LARGE SCALE GENOMIC DNA]</scope>
    <source>
        <strain evidence="10 11">F13-13</strain>
    </source>
</reference>
<sequence length="440" mass="44932">MNANDRAITGFAMAGHAMVHTYELAVPILLTVWLVEFSVTSATLGTVVAVGYGLFGVGALPGGVLVDLFGSRRLIVACLFGMGSAFVLLGLLPGVAGIAVALAVWGLAASVYHPAGLTLISKGADERGAAFAYHGMAANVGIAGGPFLTALLLVVVEWRLAVVLLAIPAFIAGAVGLTVEFDETAAINGDTTASDDDSGKRAGDERAGEKARDDASDTATAPEVDSLAAFVTASRGLFTAGFLTVFVLVLFNGLYYRGMVTFLPEVLSDVLDPLLAVDPAAAIGPVADSPAASEFDLSQYLYAGLLAVGVAGQYVGGRLTDAIEPERGLAVMLTLLVVIALLFVPASGSLPTLMAISTALGFALFGLQPLSQATIAKYSPPAYRGLSFGFTYLAIFGIGALGASLAGAALTYGSQTTLFVMLAGFEAIALGLAVWLIVRA</sequence>
<feature type="transmembrane region" description="Helical" evidence="8">
    <location>
        <begin position="352"/>
        <end position="370"/>
    </location>
</feature>
<keyword evidence="11" id="KW-1185">Reference proteome</keyword>
<name>A0A3A6Q7C2_9EURY</name>
<evidence type="ECO:0000256" key="4">
    <source>
        <dbReference type="ARBA" id="ARBA00022692"/>
    </source>
</evidence>
<evidence type="ECO:0000256" key="8">
    <source>
        <dbReference type="SAM" id="Phobius"/>
    </source>
</evidence>
<dbReference type="InterPro" id="IPR020846">
    <property type="entry name" value="MFS_dom"/>
</dbReference>
<feature type="transmembrane region" description="Helical" evidence="8">
    <location>
        <begin position="41"/>
        <end position="62"/>
    </location>
</feature>
<dbReference type="SUPFAM" id="SSF103473">
    <property type="entry name" value="MFS general substrate transporter"/>
    <property type="match status" value="1"/>
</dbReference>
<dbReference type="GO" id="GO:0022857">
    <property type="term" value="F:transmembrane transporter activity"/>
    <property type="evidence" value="ECO:0007669"/>
    <property type="project" value="InterPro"/>
</dbReference>
<dbReference type="GO" id="GO:0005886">
    <property type="term" value="C:plasma membrane"/>
    <property type="evidence" value="ECO:0007669"/>
    <property type="project" value="UniProtKB-SubCell"/>
</dbReference>
<feature type="region of interest" description="Disordered" evidence="7">
    <location>
        <begin position="190"/>
        <end position="219"/>
    </location>
</feature>
<evidence type="ECO:0000256" key="1">
    <source>
        <dbReference type="ARBA" id="ARBA00004651"/>
    </source>
</evidence>
<evidence type="ECO:0000256" key="7">
    <source>
        <dbReference type="SAM" id="MobiDB-lite"/>
    </source>
</evidence>
<evidence type="ECO:0000256" key="3">
    <source>
        <dbReference type="ARBA" id="ARBA00022475"/>
    </source>
</evidence>
<dbReference type="PROSITE" id="PS50850">
    <property type="entry name" value="MFS"/>
    <property type="match status" value="1"/>
</dbReference>
<feature type="transmembrane region" description="Helical" evidence="8">
    <location>
        <begin position="12"/>
        <end position="35"/>
    </location>
</feature>
<evidence type="ECO:0000259" key="9">
    <source>
        <dbReference type="PROSITE" id="PS50850"/>
    </source>
</evidence>
<evidence type="ECO:0000256" key="5">
    <source>
        <dbReference type="ARBA" id="ARBA00022989"/>
    </source>
</evidence>
<dbReference type="Gene3D" id="1.20.1250.20">
    <property type="entry name" value="MFS general substrate transporter like domains"/>
    <property type="match status" value="1"/>
</dbReference>
<keyword evidence="3" id="KW-1003">Cell membrane</keyword>
<protein>
    <submittedName>
        <fullName evidence="10">MFS transporter</fullName>
    </submittedName>
</protein>
<keyword evidence="5 8" id="KW-1133">Transmembrane helix</keyword>
<keyword evidence="4 8" id="KW-0812">Transmembrane</keyword>
<dbReference type="PANTHER" id="PTHR23517">
    <property type="entry name" value="RESISTANCE PROTEIN MDTM, PUTATIVE-RELATED-RELATED"/>
    <property type="match status" value="1"/>
</dbReference>
<feature type="transmembrane region" description="Helical" evidence="8">
    <location>
        <begin position="236"/>
        <end position="256"/>
    </location>
</feature>
<proteinExistence type="predicted"/>
<dbReference type="PANTHER" id="PTHR23517:SF3">
    <property type="entry name" value="INTEGRAL MEMBRANE TRANSPORT PROTEIN"/>
    <property type="match status" value="1"/>
</dbReference>
<keyword evidence="2" id="KW-0813">Transport</keyword>
<dbReference type="OrthoDB" id="204590at2157"/>
<feature type="transmembrane region" description="Helical" evidence="8">
    <location>
        <begin position="328"/>
        <end position="346"/>
    </location>
</feature>
<feature type="domain" description="Major facilitator superfamily (MFS) profile" evidence="9">
    <location>
        <begin position="1"/>
        <end position="440"/>
    </location>
</feature>
<feature type="transmembrane region" description="Helical" evidence="8">
    <location>
        <begin position="131"/>
        <end position="154"/>
    </location>
</feature>
<evidence type="ECO:0000313" key="11">
    <source>
        <dbReference type="Proteomes" id="UP000276588"/>
    </source>
</evidence>
<dbReference type="Proteomes" id="UP000276588">
    <property type="component" value="Unassembled WGS sequence"/>
</dbReference>
<evidence type="ECO:0000256" key="2">
    <source>
        <dbReference type="ARBA" id="ARBA00022448"/>
    </source>
</evidence>
<dbReference type="EMBL" id="QKNY01000011">
    <property type="protein sequence ID" value="RJX43011.1"/>
    <property type="molecule type" value="Genomic_DNA"/>
</dbReference>
<organism evidence="10 11">
    <name type="scientific">Halonotius aquaticus</name>
    <dbReference type="NCBI Taxonomy" id="2216978"/>
    <lineage>
        <taxon>Archaea</taxon>
        <taxon>Methanobacteriati</taxon>
        <taxon>Methanobacteriota</taxon>
        <taxon>Stenosarchaea group</taxon>
        <taxon>Halobacteria</taxon>
        <taxon>Halobacteriales</taxon>
        <taxon>Haloferacaceae</taxon>
        <taxon>Halonotius</taxon>
    </lineage>
</organism>
<feature type="transmembrane region" description="Helical" evidence="8">
    <location>
        <begin position="390"/>
        <end position="412"/>
    </location>
</feature>